<dbReference type="CDD" id="cd02000">
    <property type="entry name" value="TPP_E1_PDC_ADC_BCADC"/>
    <property type="match status" value="1"/>
</dbReference>
<evidence type="ECO:0000256" key="2">
    <source>
        <dbReference type="ARBA" id="ARBA00023002"/>
    </source>
</evidence>
<dbReference type="Proteomes" id="UP000503640">
    <property type="component" value="Unassembled WGS sequence"/>
</dbReference>
<evidence type="ECO:0000256" key="3">
    <source>
        <dbReference type="ARBA" id="ARBA00023052"/>
    </source>
</evidence>
<dbReference type="PANTHER" id="PTHR43380">
    <property type="entry name" value="2-OXOISOVALERATE DEHYDROGENASE SUBUNIT ALPHA, MITOCHONDRIAL"/>
    <property type="match status" value="1"/>
</dbReference>
<comment type="catalytic activity">
    <reaction evidence="4">
        <text>N(6)-[(R)-lipoyl]-L-lysyl-[protein] + 3-methyl-2-oxobutanoate + H(+) = N(6)-[(R)-S(8)-2-methylpropanoyldihydrolipoyl]-L-lysyl-[protein] + CO2</text>
        <dbReference type="Rhea" id="RHEA:13457"/>
        <dbReference type="Rhea" id="RHEA-COMP:10474"/>
        <dbReference type="Rhea" id="RHEA-COMP:10497"/>
        <dbReference type="ChEBI" id="CHEBI:11851"/>
        <dbReference type="ChEBI" id="CHEBI:15378"/>
        <dbReference type="ChEBI" id="CHEBI:16526"/>
        <dbReference type="ChEBI" id="CHEBI:83099"/>
        <dbReference type="ChEBI" id="CHEBI:83142"/>
        <dbReference type="EC" id="1.2.4.4"/>
    </reaction>
</comment>
<feature type="domain" description="Dehydrogenase E1 component" evidence="6">
    <location>
        <begin position="57"/>
        <end position="354"/>
    </location>
</feature>
<dbReference type="InterPro" id="IPR029061">
    <property type="entry name" value="THDP-binding"/>
</dbReference>
<comment type="caution">
    <text evidence="7">The sequence shown here is derived from an EMBL/GenBank/DDBJ whole genome shotgun (WGS) entry which is preliminary data.</text>
</comment>
<dbReference type="SUPFAM" id="SSF52518">
    <property type="entry name" value="Thiamin diphosphate-binding fold (THDP-binding)"/>
    <property type="match status" value="1"/>
</dbReference>
<sequence length="394" mass="42812">MSPLARRRGANGSAAPTAPPAAVPEAEAYPLARVLRDDATADPAEVTLSDAELVALYRWMVLNRQLDERMVGLQRQGRIGFYIGSIGEEAAVFGTASAMAEQDWIFPCYREHGAALLRGLPLATFVCDLLGNAGDAMLGHQMPCHEAWRPGRFASISSPIGTQIPQAVGAAWAARIRREEMVSLVYFGEGATSSNDFHTGLNIAGVHKVPVVFACRNNGWAISVPRERQTAAATIAQKAVAYGLHGERVDGNDVLAVHAATRRARERALRGEGPSLLELVTYRLEGHSTSDDPRAYRPPEEVEPWRKKDPLLRLEAFLVKRGALDAAAGARLAAEAREQVQRAVQEAEAHPAKPPLETMFEGVYAEPLRPQREQLEELRRALADDPRVAGGRGT</sequence>
<evidence type="ECO:0000313" key="7">
    <source>
        <dbReference type="EMBL" id="GEJ57340.1"/>
    </source>
</evidence>
<evidence type="ECO:0000256" key="4">
    <source>
        <dbReference type="RuleBase" id="RU365014"/>
    </source>
</evidence>
<accession>A0A7I9VMH6</accession>
<dbReference type="PANTHER" id="PTHR43380:SF1">
    <property type="entry name" value="2-OXOISOVALERATE DEHYDROGENASE SUBUNIT ALPHA, MITOCHONDRIAL"/>
    <property type="match status" value="1"/>
</dbReference>
<evidence type="ECO:0000256" key="1">
    <source>
        <dbReference type="ARBA" id="ARBA00001964"/>
    </source>
</evidence>
<keyword evidence="3 4" id="KW-0786">Thiamine pyrophosphate</keyword>
<dbReference type="Pfam" id="PF00676">
    <property type="entry name" value="E1_dh"/>
    <property type="match status" value="1"/>
</dbReference>
<gene>
    <name evidence="7" type="primary">bkdA1</name>
    <name evidence="7" type="ORF">AMYX_20810</name>
</gene>
<keyword evidence="8" id="KW-1185">Reference proteome</keyword>
<evidence type="ECO:0000256" key="5">
    <source>
        <dbReference type="SAM" id="MobiDB-lite"/>
    </source>
</evidence>
<dbReference type="EMBL" id="BJTG01000004">
    <property type="protein sequence ID" value="GEJ57340.1"/>
    <property type="molecule type" value="Genomic_DNA"/>
</dbReference>
<protein>
    <recommendedName>
        <fullName evidence="4">2-oxoisovalerate dehydrogenase subunit alpha</fullName>
        <ecNumber evidence="4">1.2.4.4</ecNumber>
    </recommendedName>
    <alternativeName>
        <fullName evidence="4">Branched-chain alpha-keto acid dehydrogenase E1 component alpha chain</fullName>
    </alternativeName>
</protein>
<reference evidence="8" key="1">
    <citation type="journal article" date="2020" name="Appl. Environ. Microbiol.">
        <title>Diazotrophic Anaeromyxobacter Isolates from Soils.</title>
        <authorList>
            <person name="Masuda Y."/>
            <person name="Yamanaka H."/>
            <person name="Xu Z.X."/>
            <person name="Shiratori Y."/>
            <person name="Aono T."/>
            <person name="Amachi S."/>
            <person name="Senoo K."/>
            <person name="Itoh H."/>
        </authorList>
    </citation>
    <scope>NUCLEOTIDE SEQUENCE [LARGE SCALE GENOMIC DNA]</scope>
    <source>
        <strain evidence="8">R267</strain>
    </source>
</reference>
<feature type="region of interest" description="Disordered" evidence="5">
    <location>
        <begin position="1"/>
        <end position="22"/>
    </location>
</feature>
<dbReference type="Gene3D" id="3.40.50.970">
    <property type="match status" value="1"/>
</dbReference>
<keyword evidence="2 4" id="KW-0560">Oxidoreductase</keyword>
<dbReference type="AlphaFoldDB" id="A0A7I9VMH6"/>
<proteinExistence type="inferred from homology"/>
<evidence type="ECO:0000313" key="8">
    <source>
        <dbReference type="Proteomes" id="UP000503640"/>
    </source>
</evidence>
<dbReference type="GO" id="GO:0009083">
    <property type="term" value="P:branched-chain amino acid catabolic process"/>
    <property type="evidence" value="ECO:0007669"/>
    <property type="project" value="TreeGrafter"/>
</dbReference>
<dbReference type="InterPro" id="IPR001017">
    <property type="entry name" value="DH_E1"/>
</dbReference>
<dbReference type="EC" id="1.2.4.4" evidence="4"/>
<dbReference type="GO" id="GO:0003863">
    <property type="term" value="F:branched-chain 2-oxo acid dehydrogenase activity"/>
    <property type="evidence" value="ECO:0007669"/>
    <property type="project" value="UniProtKB-EC"/>
</dbReference>
<dbReference type="RefSeq" id="WP_235969564.1">
    <property type="nucleotide sequence ID" value="NZ_BJTG01000004.1"/>
</dbReference>
<name>A0A7I9VMH6_9BACT</name>
<organism evidence="7 8">
    <name type="scientific">Anaeromyxobacter diazotrophicus</name>
    <dbReference type="NCBI Taxonomy" id="2590199"/>
    <lineage>
        <taxon>Bacteria</taxon>
        <taxon>Pseudomonadati</taxon>
        <taxon>Myxococcota</taxon>
        <taxon>Myxococcia</taxon>
        <taxon>Myxococcales</taxon>
        <taxon>Cystobacterineae</taxon>
        <taxon>Anaeromyxobacteraceae</taxon>
        <taxon>Anaeromyxobacter</taxon>
    </lineage>
</organism>
<dbReference type="InterPro" id="IPR050771">
    <property type="entry name" value="Alpha-ketoacid_DH_E1_comp"/>
</dbReference>
<comment type="cofactor">
    <cofactor evidence="1 4">
        <name>thiamine diphosphate</name>
        <dbReference type="ChEBI" id="CHEBI:58937"/>
    </cofactor>
</comment>
<evidence type="ECO:0000259" key="6">
    <source>
        <dbReference type="Pfam" id="PF00676"/>
    </source>
</evidence>
<comment type="function">
    <text evidence="4">The branched-chain alpha-keto dehydrogenase complex catalyzes the overall conversion of alpha-keto acids to acyl-CoA and CO(2). It contains multiple copies of three enzymatic components: branched-chain alpha-keto acid decarboxylase (E1), lipoamide acyltransferase (E2) and lipoamide dehydrogenase (E3).</text>
</comment>
<comment type="similarity">
    <text evidence="4">Belongs to the BCKDHA family.</text>
</comment>